<keyword evidence="2" id="KW-0378">Hydrolase</keyword>
<feature type="domain" description="MurNAc-LAA" evidence="1">
    <location>
        <begin position="70"/>
        <end position="182"/>
    </location>
</feature>
<dbReference type="HOGENOM" id="CLU_014322_8_1_0"/>
<dbReference type="STRING" id="526218.Sterm_0878"/>
<dbReference type="GO" id="GO:0030288">
    <property type="term" value="C:outer membrane-bounded periplasmic space"/>
    <property type="evidence" value="ECO:0007669"/>
    <property type="project" value="TreeGrafter"/>
</dbReference>
<dbReference type="EMBL" id="CP001739">
    <property type="protein sequence ID" value="ACZ07750.1"/>
    <property type="molecule type" value="Genomic_DNA"/>
</dbReference>
<dbReference type="RefSeq" id="WP_012860346.1">
    <property type="nucleotide sequence ID" value="NC_013517.1"/>
</dbReference>
<dbReference type="GO" id="GO:0008745">
    <property type="term" value="F:N-acetylmuramoyl-L-alanine amidase activity"/>
    <property type="evidence" value="ECO:0007669"/>
    <property type="project" value="InterPro"/>
</dbReference>
<accession>D1AR62</accession>
<evidence type="ECO:0000259" key="1">
    <source>
        <dbReference type="SMART" id="SM00646"/>
    </source>
</evidence>
<evidence type="ECO:0000313" key="2">
    <source>
        <dbReference type="EMBL" id="ACZ07750.1"/>
    </source>
</evidence>
<keyword evidence="3" id="KW-1185">Reference proteome</keyword>
<dbReference type="Proteomes" id="UP000000845">
    <property type="component" value="Chromosome"/>
</dbReference>
<dbReference type="PANTHER" id="PTHR30404:SF8">
    <property type="entry name" value="AUTOLYSIN PH-RELATED"/>
    <property type="match status" value="1"/>
</dbReference>
<dbReference type="InterPro" id="IPR002508">
    <property type="entry name" value="MurNAc-LAA_cat"/>
</dbReference>
<protein>
    <submittedName>
        <fullName evidence="2">Cell wall hydrolase/autolysin</fullName>
    </submittedName>
</protein>
<reference evidence="3" key="1">
    <citation type="submission" date="2009-09" db="EMBL/GenBank/DDBJ databases">
        <title>The complete chromosome of Sebaldella termitidis ATCC 33386.</title>
        <authorList>
            <consortium name="US DOE Joint Genome Institute (JGI-PGF)"/>
            <person name="Lucas S."/>
            <person name="Copeland A."/>
            <person name="Lapidus A."/>
            <person name="Glavina del Rio T."/>
            <person name="Dalin E."/>
            <person name="Tice H."/>
            <person name="Bruce D."/>
            <person name="Goodwin L."/>
            <person name="Pitluck S."/>
            <person name="Kyrpides N."/>
            <person name="Mavromatis K."/>
            <person name="Ivanova N."/>
            <person name="Mikhailova N."/>
            <person name="Sims D."/>
            <person name="Meincke L."/>
            <person name="Brettin T."/>
            <person name="Detter J.C."/>
            <person name="Han C."/>
            <person name="Larimer F."/>
            <person name="Land M."/>
            <person name="Hauser L."/>
            <person name="Markowitz V."/>
            <person name="Cheng J.F."/>
            <person name="Hugenholtz P."/>
            <person name="Woyke T."/>
            <person name="Wu D."/>
            <person name="Eisen J.A."/>
        </authorList>
    </citation>
    <scope>NUCLEOTIDE SEQUENCE [LARGE SCALE GENOMIC DNA]</scope>
    <source>
        <strain evidence="3">ATCC 33386 / NCTC 11300</strain>
    </source>
</reference>
<dbReference type="GO" id="GO:0009253">
    <property type="term" value="P:peptidoglycan catabolic process"/>
    <property type="evidence" value="ECO:0007669"/>
    <property type="project" value="InterPro"/>
</dbReference>
<dbReference type="Pfam" id="PF01520">
    <property type="entry name" value="Amidase_3"/>
    <property type="match status" value="1"/>
</dbReference>
<proteinExistence type="predicted"/>
<dbReference type="PANTHER" id="PTHR30404">
    <property type="entry name" value="N-ACETYLMURAMOYL-L-ALANINE AMIDASE"/>
    <property type="match status" value="1"/>
</dbReference>
<reference evidence="2 3" key="2">
    <citation type="journal article" date="2010" name="Stand. Genomic Sci.">
        <title>Complete genome sequence of Sebaldella termitidis type strain (NCTC 11300).</title>
        <authorList>
            <person name="Harmon-Smith M."/>
            <person name="Celia L."/>
            <person name="Chertkov O."/>
            <person name="Lapidus A."/>
            <person name="Copeland A."/>
            <person name="Glavina Del Rio T."/>
            <person name="Nolan M."/>
            <person name="Lucas S."/>
            <person name="Tice H."/>
            <person name="Cheng J.F."/>
            <person name="Han C."/>
            <person name="Detter J.C."/>
            <person name="Bruce D."/>
            <person name="Goodwin L."/>
            <person name="Pitluck S."/>
            <person name="Pati A."/>
            <person name="Liolios K."/>
            <person name="Ivanova N."/>
            <person name="Mavromatis K."/>
            <person name="Mikhailova N."/>
            <person name="Chen A."/>
            <person name="Palaniappan K."/>
            <person name="Land M."/>
            <person name="Hauser L."/>
            <person name="Chang Y.J."/>
            <person name="Jeffries C.D."/>
            <person name="Brettin T."/>
            <person name="Goker M."/>
            <person name="Beck B."/>
            <person name="Bristow J."/>
            <person name="Eisen J.A."/>
            <person name="Markowitz V."/>
            <person name="Hugenholtz P."/>
            <person name="Kyrpides N.C."/>
            <person name="Klenk H.P."/>
            <person name="Chen F."/>
        </authorList>
    </citation>
    <scope>NUCLEOTIDE SEQUENCE [LARGE SCALE GENOMIC DNA]</scope>
    <source>
        <strain evidence="3">ATCC 33386 / NCTC 11300</strain>
    </source>
</reference>
<dbReference type="CDD" id="cd02696">
    <property type="entry name" value="MurNAc-LAA"/>
    <property type="match status" value="1"/>
</dbReference>
<dbReference type="eggNOG" id="COG0860">
    <property type="taxonomic scope" value="Bacteria"/>
</dbReference>
<dbReference type="InterPro" id="IPR050695">
    <property type="entry name" value="N-acetylmuramoyl_amidase_3"/>
</dbReference>
<name>D1AR62_SEBTE</name>
<dbReference type="Gene3D" id="3.40.630.40">
    <property type="entry name" value="Zn-dependent exopeptidases"/>
    <property type="match status" value="1"/>
</dbReference>
<sequence length="219" mass="24262">MKKICLIIGHGQYKKDKNGQTYREPGATNPHNKYTEFQYNSELVPKISEKLKGQYEVLIENRGNNSIEDTSKINAFNPELIISFHCNDSENDTATGTEAIYYPGSVKGKGLATIVSKNVSAALGLKNRGAKEPWQGRGNGLLSRTKAPCIISEGFFIDNDNDLSAGLNKMNDYADAIVKSIHEFLGDETVQPNPDPVPDLDETIYIVKNGQKIGEIKYY</sequence>
<organism evidence="2 3">
    <name type="scientific">Sebaldella termitidis (strain ATCC 33386 / NCTC 11300)</name>
    <dbReference type="NCBI Taxonomy" id="526218"/>
    <lineage>
        <taxon>Bacteria</taxon>
        <taxon>Fusobacteriati</taxon>
        <taxon>Fusobacteriota</taxon>
        <taxon>Fusobacteriia</taxon>
        <taxon>Fusobacteriales</taxon>
        <taxon>Leptotrichiaceae</taxon>
        <taxon>Sebaldella</taxon>
    </lineage>
</organism>
<evidence type="ECO:0000313" key="3">
    <source>
        <dbReference type="Proteomes" id="UP000000845"/>
    </source>
</evidence>
<dbReference type="AlphaFoldDB" id="D1AR62"/>
<dbReference type="KEGG" id="str:Sterm_0878"/>
<dbReference type="SUPFAM" id="SSF53187">
    <property type="entry name" value="Zn-dependent exopeptidases"/>
    <property type="match status" value="1"/>
</dbReference>
<gene>
    <name evidence="2" type="ordered locus">Sterm_0878</name>
</gene>
<dbReference type="SMART" id="SM00646">
    <property type="entry name" value="Ami_3"/>
    <property type="match status" value="1"/>
</dbReference>